<dbReference type="PANTHER" id="PTHR47027">
    <property type="entry name" value="REVERSE TRANSCRIPTASE DOMAIN-CONTAINING PROTEIN"/>
    <property type="match status" value="1"/>
</dbReference>
<evidence type="ECO:0000259" key="1">
    <source>
        <dbReference type="PROSITE" id="PS50878"/>
    </source>
</evidence>
<feature type="domain" description="Reverse transcriptase" evidence="1">
    <location>
        <begin position="1"/>
        <end position="225"/>
    </location>
</feature>
<protein>
    <submittedName>
        <fullName evidence="2">Endonuclease-reverse transcriptase</fullName>
    </submittedName>
</protein>
<dbReference type="PROSITE" id="PS50878">
    <property type="entry name" value="RT_POL"/>
    <property type="match status" value="1"/>
</dbReference>
<dbReference type="InterPro" id="IPR043502">
    <property type="entry name" value="DNA/RNA_pol_sf"/>
</dbReference>
<accession>A0AAV4B9I0</accession>
<sequence length="636" mass="70838">MEKKILRGICTNSVVENLYNTATSAVFCNNNIGDWFRTTVGVRQGCLLSSTLFNIFLERIVTDAVEGHRGTVSIGGRPITNLRVVENLYNTATSAVFCNNNIGDWFRTTVGVRQGCLLFPTSFNIFLERIMTDARKDHRGTVSIGGRPITNLRFADDIDGLAGNECELASLVEQLDKASSNFGMEISAEKTKIMANRKEPSKKEIKVNGQILERVTKFKYLGSIITDEKSKPEILPRIAQTTAALTKLKPIWNNKNISISSKIRLLRSLVMSIFLYACESWTLNADIERRIRAMEMRCYRRLLGISYKDHTTNEEVSRRIVNAIGPHVDHLTIVQQRKLKWYGHTTRSSGLAKTIMQGTAHPKPTHYRLQFSTCSFTSFAEVFSQVGEYFIERVCPLSIPIFLPNGVDVSIYFRFQVGLANEFSPVCCLCEFVHTLIPLDAHNYTIEPVRGKCRHLLNMTKKNKASLSCRNRTSIPEIPVDFRIIPSFQASVRPGRRWRGSNPRPKSPCRSQSGFAIHGASNATYECAAVTLIACCYHLTTSSQQGDLRLSGSQAFSQAMTQLVGLEPEKEFLQSSGRFAVHCGTNSSITSCKKLLLLSSGKVLIEPACTGPSRFTKALLTSAVSAVSGTNDHEQC</sequence>
<reference evidence="2 3" key="1">
    <citation type="journal article" date="2021" name="Elife">
        <title>Chloroplast acquisition without the gene transfer in kleptoplastic sea slugs, Plakobranchus ocellatus.</title>
        <authorList>
            <person name="Maeda T."/>
            <person name="Takahashi S."/>
            <person name="Yoshida T."/>
            <person name="Shimamura S."/>
            <person name="Takaki Y."/>
            <person name="Nagai Y."/>
            <person name="Toyoda A."/>
            <person name="Suzuki Y."/>
            <person name="Arimoto A."/>
            <person name="Ishii H."/>
            <person name="Satoh N."/>
            <person name="Nishiyama T."/>
            <person name="Hasebe M."/>
            <person name="Maruyama T."/>
            <person name="Minagawa J."/>
            <person name="Obokata J."/>
            <person name="Shigenobu S."/>
        </authorList>
    </citation>
    <scope>NUCLEOTIDE SEQUENCE [LARGE SCALE GENOMIC DNA]</scope>
</reference>
<comment type="caution">
    <text evidence="2">The sequence shown here is derived from an EMBL/GenBank/DDBJ whole genome shotgun (WGS) entry which is preliminary data.</text>
</comment>
<keyword evidence="3" id="KW-1185">Reference proteome</keyword>
<keyword evidence="2" id="KW-0255">Endonuclease</keyword>
<dbReference type="InterPro" id="IPR000477">
    <property type="entry name" value="RT_dom"/>
</dbReference>
<organism evidence="2 3">
    <name type="scientific">Plakobranchus ocellatus</name>
    <dbReference type="NCBI Taxonomy" id="259542"/>
    <lineage>
        <taxon>Eukaryota</taxon>
        <taxon>Metazoa</taxon>
        <taxon>Spiralia</taxon>
        <taxon>Lophotrochozoa</taxon>
        <taxon>Mollusca</taxon>
        <taxon>Gastropoda</taxon>
        <taxon>Heterobranchia</taxon>
        <taxon>Euthyneura</taxon>
        <taxon>Panpulmonata</taxon>
        <taxon>Sacoglossa</taxon>
        <taxon>Placobranchoidea</taxon>
        <taxon>Plakobranchidae</taxon>
        <taxon>Plakobranchus</taxon>
    </lineage>
</organism>
<name>A0AAV4B9I0_9GAST</name>
<dbReference type="Proteomes" id="UP000735302">
    <property type="component" value="Unassembled WGS sequence"/>
</dbReference>
<dbReference type="GO" id="GO:0004519">
    <property type="term" value="F:endonuclease activity"/>
    <property type="evidence" value="ECO:0007669"/>
    <property type="project" value="UniProtKB-KW"/>
</dbReference>
<evidence type="ECO:0000313" key="2">
    <source>
        <dbReference type="EMBL" id="GFO17106.1"/>
    </source>
</evidence>
<dbReference type="Pfam" id="PF00078">
    <property type="entry name" value="RVT_1"/>
    <property type="match status" value="1"/>
</dbReference>
<proteinExistence type="predicted"/>
<keyword evidence="2" id="KW-0378">Hydrolase</keyword>
<dbReference type="AlphaFoldDB" id="A0AAV4B9I0"/>
<dbReference type="EMBL" id="BLXT01004727">
    <property type="protein sequence ID" value="GFO17106.1"/>
    <property type="molecule type" value="Genomic_DNA"/>
</dbReference>
<evidence type="ECO:0000313" key="3">
    <source>
        <dbReference type="Proteomes" id="UP000735302"/>
    </source>
</evidence>
<keyword evidence="2" id="KW-0540">Nuclease</keyword>
<gene>
    <name evidence="2" type="ORF">PoB_004361100</name>
</gene>
<dbReference type="PANTHER" id="PTHR47027:SF20">
    <property type="entry name" value="REVERSE TRANSCRIPTASE-LIKE PROTEIN WITH RNA-DIRECTED DNA POLYMERASE DOMAIN"/>
    <property type="match status" value="1"/>
</dbReference>
<dbReference type="SUPFAM" id="SSF56672">
    <property type="entry name" value="DNA/RNA polymerases"/>
    <property type="match status" value="1"/>
</dbReference>